<dbReference type="EMBL" id="FOTW01000026">
    <property type="protein sequence ID" value="SFM64495.1"/>
    <property type="molecule type" value="Genomic_DNA"/>
</dbReference>
<dbReference type="AlphaFoldDB" id="A0A1I4SJ70"/>
<dbReference type="RefSeq" id="WP_139236720.1">
    <property type="nucleotide sequence ID" value="NZ_FOTW01000026.1"/>
</dbReference>
<keyword evidence="2" id="KW-1185">Reference proteome</keyword>
<dbReference type="Proteomes" id="UP000199470">
    <property type="component" value="Unassembled WGS sequence"/>
</dbReference>
<accession>A0A1I4SJ70</accession>
<dbReference type="STRING" id="758825.SAMN02982985_04809"/>
<protein>
    <submittedName>
        <fullName evidence="1">Uncharacterized protein</fullName>
    </submittedName>
</protein>
<organism evidence="1 2">
    <name type="scientific">Rugamonas rubra</name>
    <dbReference type="NCBI Taxonomy" id="758825"/>
    <lineage>
        <taxon>Bacteria</taxon>
        <taxon>Pseudomonadati</taxon>
        <taxon>Pseudomonadota</taxon>
        <taxon>Betaproteobacteria</taxon>
        <taxon>Burkholderiales</taxon>
        <taxon>Oxalobacteraceae</taxon>
        <taxon>Telluria group</taxon>
        <taxon>Rugamonas</taxon>
    </lineage>
</organism>
<name>A0A1I4SJ70_9BURK</name>
<evidence type="ECO:0000313" key="1">
    <source>
        <dbReference type="EMBL" id="SFM64495.1"/>
    </source>
</evidence>
<sequence length="295" mass="33215">MSRSNTADLPQLTNGTSSAGGDFIDTGKAVVIFHSWVPKSVVNQVTTYFNQPSGATKFEIKTGDGVLDVAEMWKRLAMCHEMETVWKFISTRNPSIELTSNGGLLGKVNRAMASYLENPKLTPADYKTEMKEIAKLSELLARKIKKFDGENGAYTTFPLHSLLNNHQLAQAEIMMRPEVVSGNNVMRGKCWILDYCMPSISTQIEALAKIADSESKQQNMRFKLPRKVKGKNAFRTYFVRIVADYFFCMYADYSPARLSIFCSTALDDVEITPDLIRKLYPLDRDQKSMLATQSE</sequence>
<proteinExistence type="predicted"/>
<evidence type="ECO:0000313" key="2">
    <source>
        <dbReference type="Proteomes" id="UP000199470"/>
    </source>
</evidence>
<reference evidence="1 2" key="1">
    <citation type="submission" date="2016-10" db="EMBL/GenBank/DDBJ databases">
        <authorList>
            <person name="de Groot N.N."/>
        </authorList>
    </citation>
    <scope>NUCLEOTIDE SEQUENCE [LARGE SCALE GENOMIC DNA]</scope>
    <source>
        <strain evidence="1 2">ATCC 43154</strain>
    </source>
</reference>
<gene>
    <name evidence="1" type="ORF">SAMN02982985_04809</name>
</gene>